<comment type="caution">
    <text evidence="2">The sequence shown here is derived from an EMBL/GenBank/DDBJ whole genome shotgun (WGS) entry which is preliminary data.</text>
</comment>
<organism evidence="2 3">
    <name type="scientific">Zizania palustris</name>
    <name type="common">Northern wild rice</name>
    <dbReference type="NCBI Taxonomy" id="103762"/>
    <lineage>
        <taxon>Eukaryota</taxon>
        <taxon>Viridiplantae</taxon>
        <taxon>Streptophyta</taxon>
        <taxon>Embryophyta</taxon>
        <taxon>Tracheophyta</taxon>
        <taxon>Spermatophyta</taxon>
        <taxon>Magnoliopsida</taxon>
        <taxon>Liliopsida</taxon>
        <taxon>Poales</taxon>
        <taxon>Poaceae</taxon>
        <taxon>BOP clade</taxon>
        <taxon>Oryzoideae</taxon>
        <taxon>Oryzeae</taxon>
        <taxon>Zizaniinae</taxon>
        <taxon>Zizania</taxon>
    </lineage>
</organism>
<proteinExistence type="predicted"/>
<name>A0A8J5SSD2_ZIZPA</name>
<reference evidence="2" key="1">
    <citation type="journal article" date="2021" name="bioRxiv">
        <title>Whole Genome Assembly and Annotation of Northern Wild Rice, Zizania palustris L., Supports a Whole Genome Duplication in the Zizania Genus.</title>
        <authorList>
            <person name="Haas M."/>
            <person name="Kono T."/>
            <person name="Macchietto M."/>
            <person name="Millas R."/>
            <person name="McGilp L."/>
            <person name="Shao M."/>
            <person name="Duquette J."/>
            <person name="Hirsch C.N."/>
            <person name="Kimball J."/>
        </authorList>
    </citation>
    <scope>NUCLEOTIDE SEQUENCE</scope>
    <source>
        <tissue evidence="2">Fresh leaf tissue</tissue>
    </source>
</reference>
<feature type="region of interest" description="Disordered" evidence="1">
    <location>
        <begin position="1"/>
        <end position="29"/>
    </location>
</feature>
<dbReference type="Proteomes" id="UP000729402">
    <property type="component" value="Unassembled WGS sequence"/>
</dbReference>
<reference evidence="2" key="2">
    <citation type="submission" date="2021-02" db="EMBL/GenBank/DDBJ databases">
        <authorList>
            <person name="Kimball J.A."/>
            <person name="Haas M.W."/>
            <person name="Macchietto M."/>
            <person name="Kono T."/>
            <person name="Duquette J."/>
            <person name="Shao M."/>
        </authorList>
    </citation>
    <scope>NUCLEOTIDE SEQUENCE</scope>
    <source>
        <tissue evidence="2">Fresh leaf tissue</tissue>
    </source>
</reference>
<evidence type="ECO:0000313" key="3">
    <source>
        <dbReference type="Proteomes" id="UP000729402"/>
    </source>
</evidence>
<sequence length="138" mass="14836">MDHHQPSGPKAPPQQPARSTPRRGKQRHAWARVEGGGGLTARGGLSQLPHQAPDLLACRSTQAALRLSPSTSATRVLPRLSCLHRDVQIPTGTGGPKRQFSPPLVWITTMFGSAQDPVVMTDDEKLDFLIAAMSQVMG</sequence>
<dbReference type="AlphaFoldDB" id="A0A8J5SSD2"/>
<keyword evidence="3" id="KW-1185">Reference proteome</keyword>
<accession>A0A8J5SSD2</accession>
<feature type="compositionally biased region" description="Basic residues" evidence="1">
    <location>
        <begin position="20"/>
        <end position="29"/>
    </location>
</feature>
<evidence type="ECO:0000256" key="1">
    <source>
        <dbReference type="SAM" id="MobiDB-lite"/>
    </source>
</evidence>
<gene>
    <name evidence="2" type="ORF">GUJ93_ZPchr0002g25935</name>
</gene>
<evidence type="ECO:0000313" key="2">
    <source>
        <dbReference type="EMBL" id="KAG8060354.1"/>
    </source>
</evidence>
<protein>
    <submittedName>
        <fullName evidence="2">Uncharacterized protein</fullName>
    </submittedName>
</protein>
<dbReference type="EMBL" id="JAAALK010000287">
    <property type="protein sequence ID" value="KAG8060354.1"/>
    <property type="molecule type" value="Genomic_DNA"/>
</dbReference>